<dbReference type="OrthoDB" id="371463at2759"/>
<dbReference type="InterPro" id="IPR010031">
    <property type="entry name" value="FAD_lactone_oxidase-like"/>
</dbReference>
<comment type="caution">
    <text evidence="6">The sequence shown here is derived from an EMBL/GenBank/DDBJ whole genome shotgun (WGS) entry which is preliminary data.</text>
</comment>
<keyword evidence="3" id="KW-0560">Oxidoreductase</keyword>
<dbReference type="Pfam" id="PF01565">
    <property type="entry name" value="FAD_binding_4"/>
    <property type="match status" value="1"/>
</dbReference>
<dbReference type="GO" id="GO:0071949">
    <property type="term" value="F:FAD binding"/>
    <property type="evidence" value="ECO:0007669"/>
    <property type="project" value="InterPro"/>
</dbReference>
<dbReference type="PANTHER" id="PTHR43762">
    <property type="entry name" value="L-GULONOLACTONE OXIDASE"/>
    <property type="match status" value="1"/>
</dbReference>
<dbReference type="SUPFAM" id="SSF56176">
    <property type="entry name" value="FAD-binding/transporter-associated domain-like"/>
    <property type="match status" value="1"/>
</dbReference>
<proteinExistence type="predicted"/>
<dbReference type="GO" id="GO:0016020">
    <property type="term" value="C:membrane"/>
    <property type="evidence" value="ECO:0007669"/>
    <property type="project" value="InterPro"/>
</dbReference>
<dbReference type="Gene3D" id="3.30.43.10">
    <property type="entry name" value="Uridine Diphospho-n-acetylenolpyruvylglucosamine Reductase, domain 2"/>
    <property type="match status" value="1"/>
</dbReference>
<comment type="pathway">
    <text evidence="1">Cofactor biosynthesis; D-erythroascorbate biosynthesis; dehydro-D-arabinono-1,4-lactone from D-arabinose: step 2/2.</text>
</comment>
<evidence type="ECO:0000313" key="7">
    <source>
        <dbReference type="Proteomes" id="UP000242519"/>
    </source>
</evidence>
<dbReference type="InterPro" id="IPR007173">
    <property type="entry name" value="ALO_C"/>
</dbReference>
<name>A0A218Z321_9HELO</name>
<evidence type="ECO:0000256" key="4">
    <source>
        <dbReference type="ARBA" id="ARBA00033418"/>
    </source>
</evidence>
<dbReference type="PROSITE" id="PS51387">
    <property type="entry name" value="FAD_PCMH"/>
    <property type="match status" value="1"/>
</dbReference>
<protein>
    <recommendedName>
        <fullName evidence="2">D-arabinono-1,4-lactone oxidase</fullName>
        <ecNumber evidence="2">1.1.3.37</ecNumber>
    </recommendedName>
    <alternativeName>
        <fullName evidence="4">L-galactono-gamma-lactone oxidase</fullName>
    </alternativeName>
</protein>
<dbReference type="EC" id="1.1.3.37" evidence="2"/>
<dbReference type="AlphaFoldDB" id="A0A218Z321"/>
<reference evidence="6 7" key="1">
    <citation type="submission" date="2017-04" db="EMBL/GenBank/DDBJ databases">
        <title>Draft genome sequence of Marssonina coronaria NL1: causal agent of apple blotch.</title>
        <authorList>
            <person name="Cheng Q."/>
        </authorList>
    </citation>
    <scope>NUCLEOTIDE SEQUENCE [LARGE SCALE GENOMIC DNA]</scope>
    <source>
        <strain evidence="6 7">NL1</strain>
    </source>
</reference>
<evidence type="ECO:0000313" key="6">
    <source>
        <dbReference type="EMBL" id="OWP01933.1"/>
    </source>
</evidence>
<dbReference type="PANTHER" id="PTHR43762:SF1">
    <property type="entry name" value="D-ARABINONO-1,4-LACTONE OXIDASE"/>
    <property type="match status" value="1"/>
</dbReference>
<evidence type="ECO:0000256" key="1">
    <source>
        <dbReference type="ARBA" id="ARBA00005083"/>
    </source>
</evidence>
<feature type="domain" description="FAD-binding PCMH-type" evidence="5">
    <location>
        <begin position="8"/>
        <end position="182"/>
    </location>
</feature>
<evidence type="ECO:0000256" key="2">
    <source>
        <dbReference type="ARBA" id="ARBA00013136"/>
    </source>
</evidence>
<accession>A0A218Z321</accession>
<dbReference type="InParanoid" id="A0A218Z321"/>
<sequence length="462" mass="51776">MPTITNWNHEIEFEVADVETPSSISEVQALVKKAYGANKRVTVNGAIHSTTQCMVGSDIVIAMTKMTKILSVDQKAMTITIQAGAILHEVCVYLKKLGLQLPVILEFGNFQVGAMSGTHANDSSMQRSAQFAAHTVGYKLVTPTGELMEISAAKNPELLPAVRSHFGMLGVVCEVTINLLKTQPLHVGYQVKQIDQFLDNFDNEIKALKAVNDQCFGSLFANTGKLLWQCRKFIEPIAPNPHSLATWLDPIESKGIQLFPDLFLPLVKASTALTDGNAATGALINAALVDLPLKIIEHSSYTIDPCDRGILYDHDDPSFEFYDWVFPEENWPIMIRALLDLSDRFRREQGFILSLPVLIYFIKQDEASLLSRSRKGNMMAVDPEYPDPADPTWKQFRLAFNDIAVQHGGIPHINKTRDGAIYHFAKQTDQEALKKFLEIRKKLDPKNLFINDFFKEMFADYL</sequence>
<dbReference type="InterPro" id="IPR036318">
    <property type="entry name" value="FAD-bd_PCMH-like_sf"/>
</dbReference>
<evidence type="ECO:0000259" key="5">
    <source>
        <dbReference type="PROSITE" id="PS51387"/>
    </source>
</evidence>
<dbReference type="UniPathway" id="UPA00771">
    <property type="reaction ID" value="UER00766"/>
</dbReference>
<dbReference type="InterPro" id="IPR006094">
    <property type="entry name" value="Oxid_FAD_bind_N"/>
</dbReference>
<gene>
    <name evidence="6" type="ORF">B2J93_5384</name>
</gene>
<dbReference type="Gene3D" id="3.30.465.10">
    <property type="match status" value="1"/>
</dbReference>
<dbReference type="Pfam" id="PF04030">
    <property type="entry name" value="ALO"/>
    <property type="match status" value="1"/>
</dbReference>
<evidence type="ECO:0000256" key="3">
    <source>
        <dbReference type="ARBA" id="ARBA00023002"/>
    </source>
</evidence>
<dbReference type="EMBL" id="MZNU01000254">
    <property type="protein sequence ID" value="OWP01933.1"/>
    <property type="molecule type" value="Genomic_DNA"/>
</dbReference>
<dbReference type="Proteomes" id="UP000242519">
    <property type="component" value="Unassembled WGS sequence"/>
</dbReference>
<dbReference type="InterPro" id="IPR016167">
    <property type="entry name" value="FAD-bd_PCMH_sub1"/>
</dbReference>
<dbReference type="PIRSF" id="PIRSF000136">
    <property type="entry name" value="LGO_GLO"/>
    <property type="match status" value="1"/>
</dbReference>
<dbReference type="InterPro" id="IPR016169">
    <property type="entry name" value="FAD-bd_PCMH_sub2"/>
</dbReference>
<keyword evidence="7" id="KW-1185">Reference proteome</keyword>
<dbReference type="STRING" id="503106.A0A218Z321"/>
<organism evidence="6 7">
    <name type="scientific">Diplocarpon coronariae</name>
    <dbReference type="NCBI Taxonomy" id="2795749"/>
    <lineage>
        <taxon>Eukaryota</taxon>
        <taxon>Fungi</taxon>
        <taxon>Dikarya</taxon>
        <taxon>Ascomycota</taxon>
        <taxon>Pezizomycotina</taxon>
        <taxon>Leotiomycetes</taxon>
        <taxon>Helotiales</taxon>
        <taxon>Drepanopezizaceae</taxon>
        <taxon>Diplocarpon</taxon>
    </lineage>
</organism>
<dbReference type="InterPro" id="IPR016166">
    <property type="entry name" value="FAD-bd_PCMH"/>
</dbReference>
<dbReference type="GO" id="GO:0003885">
    <property type="term" value="F:D-arabinono-1,4-lactone oxidase activity"/>
    <property type="evidence" value="ECO:0007669"/>
    <property type="project" value="UniProtKB-EC"/>
</dbReference>